<organism evidence="3 4">
    <name type="scientific">Flavobacterium nakdongensis</name>
    <dbReference type="NCBI Taxonomy" id="3073563"/>
    <lineage>
        <taxon>Bacteria</taxon>
        <taxon>Pseudomonadati</taxon>
        <taxon>Bacteroidota</taxon>
        <taxon>Flavobacteriia</taxon>
        <taxon>Flavobacteriales</taxon>
        <taxon>Flavobacteriaceae</taxon>
        <taxon>Flavobacterium</taxon>
    </lineage>
</organism>
<feature type="signal peptide" evidence="2">
    <location>
        <begin position="1"/>
        <end position="19"/>
    </location>
</feature>
<evidence type="ECO:0000313" key="3">
    <source>
        <dbReference type="EMBL" id="WMW77801.1"/>
    </source>
</evidence>
<reference evidence="3" key="1">
    <citation type="submission" date="2023-09" db="EMBL/GenBank/DDBJ databases">
        <title>Flavobacterium sp. 20NA77.7 isolated from freshwater.</title>
        <authorList>
            <person name="Le V."/>
            <person name="Ko S.-R."/>
            <person name="Ahn C.-Y."/>
            <person name="Oh H.-M."/>
        </authorList>
    </citation>
    <scope>NUCLEOTIDE SEQUENCE</scope>
    <source>
        <strain evidence="3">20NA77.7</strain>
    </source>
</reference>
<dbReference type="Proteomes" id="UP001180481">
    <property type="component" value="Chromosome"/>
</dbReference>
<evidence type="ECO:0000313" key="4">
    <source>
        <dbReference type="Proteomes" id="UP001180481"/>
    </source>
</evidence>
<protein>
    <submittedName>
        <fullName evidence="3">BatD family protein</fullName>
    </submittedName>
</protein>
<dbReference type="InterPro" id="IPR025738">
    <property type="entry name" value="BatD"/>
</dbReference>
<keyword evidence="1" id="KW-0472">Membrane</keyword>
<feature type="transmembrane region" description="Helical" evidence="1">
    <location>
        <begin position="330"/>
        <end position="349"/>
    </location>
</feature>
<keyword evidence="1" id="KW-0812">Transmembrane</keyword>
<dbReference type="Pfam" id="PF13584">
    <property type="entry name" value="BatD"/>
    <property type="match status" value="1"/>
</dbReference>
<evidence type="ECO:0000256" key="1">
    <source>
        <dbReference type="SAM" id="Phobius"/>
    </source>
</evidence>
<evidence type="ECO:0000256" key="2">
    <source>
        <dbReference type="SAM" id="SignalP"/>
    </source>
</evidence>
<keyword evidence="1" id="KW-1133">Transmembrane helix</keyword>
<keyword evidence="4" id="KW-1185">Reference proteome</keyword>
<dbReference type="EMBL" id="CP133721">
    <property type="protein sequence ID" value="WMW77801.1"/>
    <property type="molecule type" value="Genomic_DNA"/>
</dbReference>
<feature type="chain" id="PRO_5045072829" evidence="2">
    <location>
        <begin position="20"/>
        <end position="534"/>
    </location>
</feature>
<sequence>MKRYIVLLLFGFYSSVAQTVTTSVDKKTIKIGDQVTLTLHLNAKKTDQVVFPELDSIGKWEVVTNHPVKTIRQKNIDQLVKKYTITQFNSGTYTIPSVEIAYNKQKINTQKQTIEVKDVEVDTLKQPLYDIKQDESINFNTTLNEAQPLVFWQVILVFLFLGIVPVIVYWLMKRIHAKYDLKREKYTPPFTLFSTQFSSLESLKTQPKLFYSKATELIKSYFEVTIEIPALESTTDEFLIRVNQKTKEQKLEISQTTLQSLEQVFRHADLVKFAKSKLNETILLQDQKTIFTCIQEFHDKLPQSNEEIRVARALEAEQKRQFKNKNYRQFAVVLSFLLTAIAGTVYLGYQNIYDALLQYQNGKDSHYYLAKDWVTSEYGYPAIQITTPKALERNASDSIAPSIKSTATFKWNSLKDNIAISVETKAFKDTTKFELVGIIDYEQALLLQQGVKKLKVDAKKFKNQNGVEGDELVSNFEFLTNGEIEKITGIILVLHDETSLKTVRIFCRTTDKEKTNFIEKIKNSIQLILDEDEE</sequence>
<feature type="transmembrane region" description="Helical" evidence="1">
    <location>
        <begin position="150"/>
        <end position="172"/>
    </location>
</feature>
<dbReference type="RefSeq" id="WP_309532136.1">
    <property type="nucleotide sequence ID" value="NZ_CP133721.1"/>
</dbReference>
<name>A0ABY9RCA9_9FLAO</name>
<accession>A0ABY9RCA9</accession>
<proteinExistence type="predicted"/>
<keyword evidence="2" id="KW-0732">Signal</keyword>
<gene>
    <name evidence="3" type="ORF">RF683_09955</name>
</gene>